<gene>
    <name evidence="3" type="ORF">RF007C_09565</name>
</gene>
<keyword evidence="4" id="KW-1185">Reference proteome</keyword>
<sequence length="346" mass="37869">MKKINLRRTITGIVVTSAMAFTAIAPTAISSTVNFGPTAITAEAANINMTQDEYQRGLHIYNYLKSHTNWNDGAICGLLAHMYKESRFISTATNSTSGAYGVAQWLGSRKAELMRRSNYSNVDVQLNFLIDEVYNRDSCASDDFRISREAILNATNNAQGAYNTAFRFRLNFGWGVSNINGGTSAQRADCTERAKEARDFFYNKFADGPIINDDFTYTTVNYTTRLEKNTPIYANPGDTTPTSYISVATLYTIVQEATNSTSKYGKLKSGAGWVKLSGSNNNNTGIIIVEPYIVRLPAGTKIYAEPGSSTVVQTLSTGGSFTIIKEQTVSGVKYGYLKSGAGWVKL</sequence>
<dbReference type="AlphaFoldDB" id="W7UDL3"/>
<keyword evidence="1" id="KW-0732">Signal</keyword>
<evidence type="ECO:0000313" key="4">
    <source>
        <dbReference type="Proteomes" id="UP000019365"/>
    </source>
</evidence>
<evidence type="ECO:0000313" key="3">
    <source>
        <dbReference type="EMBL" id="EWM53216.1"/>
    </source>
</evidence>
<protein>
    <recommendedName>
        <fullName evidence="2">Phage tail lysozyme domain-containing protein</fullName>
    </recommendedName>
</protein>
<feature type="chain" id="PRO_5039175711" description="Phage tail lysozyme domain-containing protein" evidence="1">
    <location>
        <begin position="21"/>
        <end position="346"/>
    </location>
</feature>
<comment type="caution">
    <text evidence="3">The sequence shown here is derived from an EMBL/GenBank/DDBJ whole genome shotgun (WGS) entry which is preliminary data.</text>
</comment>
<dbReference type="RefSeq" id="WP_037299503.1">
    <property type="nucleotide sequence ID" value="NZ_ATAX01000026.1"/>
</dbReference>
<dbReference type="EMBL" id="ATAX01000026">
    <property type="protein sequence ID" value="EWM53216.1"/>
    <property type="molecule type" value="Genomic_DNA"/>
</dbReference>
<dbReference type="Pfam" id="PF18013">
    <property type="entry name" value="Phage_lysozyme2"/>
    <property type="match status" value="1"/>
</dbReference>
<dbReference type="Proteomes" id="UP000019365">
    <property type="component" value="Unassembled WGS sequence"/>
</dbReference>
<name>W7UDL3_RUMFL</name>
<evidence type="ECO:0000259" key="2">
    <source>
        <dbReference type="Pfam" id="PF18013"/>
    </source>
</evidence>
<accession>W7UDL3</accession>
<feature type="domain" description="Phage tail lysozyme" evidence="2">
    <location>
        <begin position="59"/>
        <end position="172"/>
    </location>
</feature>
<feature type="signal peptide" evidence="1">
    <location>
        <begin position="1"/>
        <end position="20"/>
    </location>
</feature>
<reference evidence="3 4" key="1">
    <citation type="journal article" date="2014" name="PLoS ONE">
        <title>Rumen cellulosomics: divergent fiber-degrading strategies revealed by comparative genome-wide analysis of six ruminococcal strains.</title>
        <authorList>
            <person name="Dassa B."/>
            <person name="Borovok I."/>
            <person name="Ruimy-Israeli V."/>
            <person name="Lamed R."/>
            <person name="Flint H.J."/>
            <person name="Duncan S.H."/>
            <person name="Henrissat B."/>
            <person name="Coutinho P."/>
            <person name="Morrison M."/>
            <person name="Mosoni P."/>
            <person name="Yeoman C.J."/>
            <person name="White B.A."/>
            <person name="Bayer E.A."/>
        </authorList>
    </citation>
    <scope>NUCLEOTIDE SEQUENCE [LARGE SCALE GENOMIC DNA]</scope>
    <source>
        <strain evidence="3 4">007c</strain>
    </source>
</reference>
<dbReference type="PATRIC" id="fig|1341157.4.peg.1980"/>
<proteinExistence type="predicted"/>
<evidence type="ECO:0000256" key="1">
    <source>
        <dbReference type="SAM" id="SignalP"/>
    </source>
</evidence>
<dbReference type="OrthoDB" id="9794294at2"/>
<organism evidence="3 4">
    <name type="scientific">Ruminococcus flavefaciens 007c</name>
    <dbReference type="NCBI Taxonomy" id="1341157"/>
    <lineage>
        <taxon>Bacteria</taxon>
        <taxon>Bacillati</taxon>
        <taxon>Bacillota</taxon>
        <taxon>Clostridia</taxon>
        <taxon>Eubacteriales</taxon>
        <taxon>Oscillospiraceae</taxon>
        <taxon>Ruminococcus</taxon>
    </lineage>
</organism>
<dbReference type="Gene3D" id="1.10.530.10">
    <property type="match status" value="1"/>
</dbReference>
<dbReference type="InterPro" id="IPR041219">
    <property type="entry name" value="Phage_lysozyme2"/>
</dbReference>